<evidence type="ECO:0008006" key="3">
    <source>
        <dbReference type="Google" id="ProtNLM"/>
    </source>
</evidence>
<gene>
    <name evidence="1" type="ORF">HMPREF1536_04986</name>
</gene>
<dbReference type="AlphaFoldDB" id="A0A0F5ISC8"/>
<name>A0A0F5ISC8_9BACT</name>
<accession>A0A0F5ISC8</accession>
<keyword evidence="2" id="KW-1185">Reference proteome</keyword>
<organism evidence="1 2">
    <name type="scientific">Parabacteroides gordonii MS-1 = DSM 23371</name>
    <dbReference type="NCBI Taxonomy" id="1203610"/>
    <lineage>
        <taxon>Bacteria</taxon>
        <taxon>Pseudomonadati</taxon>
        <taxon>Bacteroidota</taxon>
        <taxon>Bacteroidia</taxon>
        <taxon>Bacteroidales</taxon>
        <taxon>Tannerellaceae</taxon>
        <taxon>Parabacteroides</taxon>
    </lineage>
</organism>
<evidence type="ECO:0000313" key="2">
    <source>
        <dbReference type="Proteomes" id="UP000033035"/>
    </source>
</evidence>
<protein>
    <recommendedName>
        <fullName evidence="3">Nucleotidyl transferase AbiEii/AbiGii toxin family protein</fullName>
    </recommendedName>
</protein>
<dbReference type="InterPro" id="IPR014942">
    <property type="entry name" value="AbiEii"/>
</dbReference>
<proteinExistence type="predicted"/>
<dbReference type="PATRIC" id="fig|1203610.3.peg.5084"/>
<dbReference type="EMBL" id="AQHW01000028">
    <property type="protein sequence ID" value="KKB48022.1"/>
    <property type="molecule type" value="Genomic_DNA"/>
</dbReference>
<comment type="caution">
    <text evidence="1">The sequence shown here is derived from an EMBL/GenBank/DDBJ whole genome shotgun (WGS) entry which is preliminary data.</text>
</comment>
<dbReference type="GeneID" id="59807922"/>
<dbReference type="RefSeq" id="WP_004309977.1">
    <property type="nucleotide sequence ID" value="NZ_AUAE01000050.1"/>
</dbReference>
<evidence type="ECO:0000313" key="1">
    <source>
        <dbReference type="EMBL" id="KKB48022.1"/>
    </source>
</evidence>
<dbReference type="Gene3D" id="3.10.450.620">
    <property type="entry name" value="JHP933, nucleotidyltransferase-like core domain"/>
    <property type="match status" value="1"/>
</dbReference>
<sequence length="338" mass="38680">MNLHSDKEAFKEIIALAADHFGYEQSHVEKDYWVSKILRDISMSEYADKTYFKGGTSLSKAYGLIERFSEDLDLFVFTGDKGASKQAEKTLNKKLSKYIAELNSDIYKEDLSETGGNYRKLYFSYDNVFQGVGLKEHLEVEIKSCDLPDKKLMFYPADKRVIKPIVTAFLESIGQEELISTYGLESFETQCINPRKTICDKVSRLVKLSYNEDAAALLAKHIRDVYDLSALYHNQEYNDYLHSEDFLDAMYRVTIEDGLNKNSRSHLSLADAPIFKDAEAVMALPEVATAYTTDLKKLTFDKSKMPPIGKAVEALKNLHEILVRFEAYRTKKQNEEQP</sequence>
<dbReference type="Pfam" id="PF08843">
    <property type="entry name" value="AbiEii"/>
    <property type="match status" value="1"/>
</dbReference>
<dbReference type="HOGENOM" id="CLU_066201_1_0_10"/>
<reference evidence="1 2" key="1">
    <citation type="submission" date="2013-04" db="EMBL/GenBank/DDBJ databases">
        <title>The Genome Sequence of Parabacteroides gordonii DSM 23371.</title>
        <authorList>
            <consortium name="The Broad Institute Genomics Platform"/>
            <person name="Earl A."/>
            <person name="Ward D."/>
            <person name="Feldgarden M."/>
            <person name="Gevers D."/>
            <person name="Martens E."/>
            <person name="Sakamoto M."/>
            <person name="Benno Y."/>
            <person name="Suzuki N."/>
            <person name="Matsunaga N."/>
            <person name="Koshihara K."/>
            <person name="Seki M."/>
            <person name="Komiya H."/>
            <person name="Walker B."/>
            <person name="Young S."/>
            <person name="Zeng Q."/>
            <person name="Gargeya S."/>
            <person name="Fitzgerald M."/>
            <person name="Haas B."/>
            <person name="Abouelleil A."/>
            <person name="Allen A.W."/>
            <person name="Alvarado L."/>
            <person name="Arachchi H.M."/>
            <person name="Berlin A.M."/>
            <person name="Chapman S.B."/>
            <person name="Gainer-Dewar J."/>
            <person name="Goldberg J."/>
            <person name="Griggs A."/>
            <person name="Gujja S."/>
            <person name="Hansen M."/>
            <person name="Howarth C."/>
            <person name="Imamovic A."/>
            <person name="Ireland A."/>
            <person name="Larimer J."/>
            <person name="McCowan C."/>
            <person name="Murphy C."/>
            <person name="Pearson M."/>
            <person name="Poon T.W."/>
            <person name="Priest M."/>
            <person name="Roberts A."/>
            <person name="Saif S."/>
            <person name="Shea T."/>
            <person name="Sisk P."/>
            <person name="Sykes S."/>
            <person name="Wortman J."/>
            <person name="Nusbaum C."/>
            <person name="Birren B."/>
        </authorList>
    </citation>
    <scope>NUCLEOTIDE SEQUENCE [LARGE SCALE GENOMIC DNA]</scope>
    <source>
        <strain evidence="1 2">MS-1</strain>
    </source>
</reference>
<dbReference type="STRING" id="1203610.HMPREF1536_04986"/>
<dbReference type="Proteomes" id="UP000033035">
    <property type="component" value="Unassembled WGS sequence"/>
</dbReference>